<evidence type="ECO:0000256" key="1">
    <source>
        <dbReference type="SAM" id="MobiDB-lite"/>
    </source>
</evidence>
<organism evidence="3 4">
    <name type="scientific">Rubritalea profundi</name>
    <dbReference type="NCBI Taxonomy" id="1658618"/>
    <lineage>
        <taxon>Bacteria</taxon>
        <taxon>Pseudomonadati</taxon>
        <taxon>Verrucomicrobiota</taxon>
        <taxon>Verrucomicrobiia</taxon>
        <taxon>Verrucomicrobiales</taxon>
        <taxon>Rubritaleaceae</taxon>
        <taxon>Rubritalea</taxon>
    </lineage>
</organism>
<evidence type="ECO:0000256" key="2">
    <source>
        <dbReference type="SAM" id="Phobius"/>
    </source>
</evidence>
<evidence type="ECO:0000313" key="3">
    <source>
        <dbReference type="EMBL" id="PQJ29259.1"/>
    </source>
</evidence>
<dbReference type="Gene3D" id="3.30.700.10">
    <property type="entry name" value="Glycoprotein, Type 4 Pilin"/>
    <property type="match status" value="1"/>
</dbReference>
<sequence>MKMHQTSPRKGVTLIEISLVIGIIIILVSTTGIGISFYKDWSKGLAAGEDLKAVYQAQKLLLADNPTIQVTAIQSNDPTTPSTYIIPYLPNNMTAIPSVTDLDGGNRTITITVSPPVLSGDYDPSPPGDNSVWDAGK</sequence>
<feature type="transmembrane region" description="Helical" evidence="2">
    <location>
        <begin position="12"/>
        <end position="38"/>
    </location>
</feature>
<keyword evidence="2" id="KW-0472">Membrane</keyword>
<dbReference type="InterPro" id="IPR045584">
    <property type="entry name" value="Pilin-like"/>
</dbReference>
<dbReference type="EMBL" id="MQWA01000001">
    <property type="protein sequence ID" value="PQJ29259.1"/>
    <property type="molecule type" value="Genomic_DNA"/>
</dbReference>
<dbReference type="AlphaFoldDB" id="A0A2S7U2P5"/>
<name>A0A2S7U2P5_9BACT</name>
<dbReference type="Proteomes" id="UP000239907">
    <property type="component" value="Unassembled WGS sequence"/>
</dbReference>
<dbReference type="PROSITE" id="PS00409">
    <property type="entry name" value="PROKAR_NTER_METHYL"/>
    <property type="match status" value="1"/>
</dbReference>
<accession>A0A2S7U2P5</accession>
<keyword evidence="2" id="KW-1133">Transmembrane helix</keyword>
<protein>
    <recommendedName>
        <fullName evidence="5">Prepilin-type N-terminal cleavage/methylation domain-containing protein</fullName>
    </recommendedName>
</protein>
<comment type="caution">
    <text evidence="3">The sequence shown here is derived from an EMBL/GenBank/DDBJ whole genome shotgun (WGS) entry which is preliminary data.</text>
</comment>
<reference evidence="3 4" key="1">
    <citation type="submission" date="2016-12" db="EMBL/GenBank/DDBJ databases">
        <title>Study of bacterial adaptation to deep sea.</title>
        <authorList>
            <person name="Song J."/>
            <person name="Yoshizawa S."/>
            <person name="Kogure K."/>
        </authorList>
    </citation>
    <scope>NUCLEOTIDE SEQUENCE [LARGE SCALE GENOMIC DNA]</scope>
    <source>
        <strain evidence="3 4">SAORIC-165</strain>
    </source>
</reference>
<proteinExistence type="predicted"/>
<evidence type="ECO:0000313" key="4">
    <source>
        <dbReference type="Proteomes" id="UP000239907"/>
    </source>
</evidence>
<gene>
    <name evidence="3" type="ORF">BSZ32_12660</name>
</gene>
<evidence type="ECO:0008006" key="5">
    <source>
        <dbReference type="Google" id="ProtNLM"/>
    </source>
</evidence>
<keyword evidence="2" id="KW-0812">Transmembrane</keyword>
<feature type="region of interest" description="Disordered" evidence="1">
    <location>
        <begin position="118"/>
        <end position="137"/>
    </location>
</feature>
<dbReference type="InterPro" id="IPR012902">
    <property type="entry name" value="N_methyl_site"/>
</dbReference>
<keyword evidence="4" id="KW-1185">Reference proteome</keyword>
<dbReference type="SUPFAM" id="SSF54523">
    <property type="entry name" value="Pili subunits"/>
    <property type="match status" value="1"/>
</dbReference>